<evidence type="ECO:0000256" key="7">
    <source>
        <dbReference type="RuleBase" id="RU363032"/>
    </source>
</evidence>
<keyword evidence="6 7" id="KW-0472">Membrane</keyword>
<dbReference type="PANTHER" id="PTHR43386:SF1">
    <property type="entry name" value="D,D-DIPEPTIDE TRANSPORT SYSTEM PERMEASE PROTEIN DDPC-RELATED"/>
    <property type="match status" value="1"/>
</dbReference>
<feature type="transmembrane region" description="Helical" evidence="7">
    <location>
        <begin position="183"/>
        <end position="207"/>
    </location>
</feature>
<dbReference type="SUPFAM" id="SSF161098">
    <property type="entry name" value="MetI-like"/>
    <property type="match status" value="1"/>
</dbReference>
<keyword evidence="4 7" id="KW-0812">Transmembrane</keyword>
<feature type="transmembrane region" description="Helical" evidence="7">
    <location>
        <begin position="46"/>
        <end position="67"/>
    </location>
</feature>
<feature type="transmembrane region" description="Helical" evidence="7">
    <location>
        <begin position="88"/>
        <end position="107"/>
    </location>
</feature>
<dbReference type="Gene3D" id="1.10.3720.10">
    <property type="entry name" value="MetI-like"/>
    <property type="match status" value="1"/>
</dbReference>
<keyword evidence="3" id="KW-1003">Cell membrane</keyword>
<feature type="transmembrane region" description="Helical" evidence="7">
    <location>
        <begin position="297"/>
        <end position="322"/>
    </location>
</feature>
<dbReference type="OrthoDB" id="9797472at2"/>
<evidence type="ECO:0000259" key="8">
    <source>
        <dbReference type="PROSITE" id="PS50928"/>
    </source>
</evidence>
<dbReference type="CDD" id="cd06261">
    <property type="entry name" value="TM_PBP2"/>
    <property type="match status" value="1"/>
</dbReference>
<feature type="transmembrane region" description="Helical" evidence="7">
    <location>
        <begin position="420"/>
        <end position="441"/>
    </location>
</feature>
<feature type="transmembrane region" description="Helical" evidence="7">
    <location>
        <begin position="461"/>
        <end position="484"/>
    </location>
</feature>
<evidence type="ECO:0000256" key="3">
    <source>
        <dbReference type="ARBA" id="ARBA00022475"/>
    </source>
</evidence>
<name>A0A2A2I7V7_9BACI</name>
<dbReference type="GO" id="GO:0055085">
    <property type="term" value="P:transmembrane transport"/>
    <property type="evidence" value="ECO:0007669"/>
    <property type="project" value="InterPro"/>
</dbReference>
<evidence type="ECO:0000256" key="4">
    <source>
        <dbReference type="ARBA" id="ARBA00022692"/>
    </source>
</evidence>
<keyword evidence="10" id="KW-1185">Reference proteome</keyword>
<gene>
    <name evidence="9" type="ORF">CIL05_20875</name>
</gene>
<proteinExistence type="inferred from homology"/>
<reference evidence="9 10" key="1">
    <citation type="submission" date="2017-08" db="EMBL/GenBank/DDBJ databases">
        <title>Virgibacillus indicus sp. nov. and Virgibacillus profoundi sp. nov, two moderately halophilic bacteria isolated from marine sediment by using the Microfluidic Streak Plate.</title>
        <authorList>
            <person name="Xu B."/>
            <person name="Hu B."/>
            <person name="Wang J."/>
            <person name="Zhu Y."/>
            <person name="Huang L."/>
            <person name="Du W."/>
            <person name="Huang Y."/>
        </authorList>
    </citation>
    <scope>NUCLEOTIDE SEQUENCE [LARGE SCALE GENOMIC DNA]</scope>
    <source>
        <strain evidence="9 10">IO3-P3-H5</strain>
    </source>
</reference>
<evidence type="ECO:0000256" key="1">
    <source>
        <dbReference type="ARBA" id="ARBA00004651"/>
    </source>
</evidence>
<comment type="similarity">
    <text evidence="7">Belongs to the binding-protein-dependent transport system permease family.</text>
</comment>
<evidence type="ECO:0000256" key="5">
    <source>
        <dbReference type="ARBA" id="ARBA00022989"/>
    </source>
</evidence>
<dbReference type="GO" id="GO:0005886">
    <property type="term" value="C:plasma membrane"/>
    <property type="evidence" value="ECO:0007669"/>
    <property type="project" value="UniProtKB-SubCell"/>
</dbReference>
<dbReference type="AlphaFoldDB" id="A0A2A2I7V7"/>
<dbReference type="InterPro" id="IPR050366">
    <property type="entry name" value="BP-dependent_transpt_permease"/>
</dbReference>
<protein>
    <submittedName>
        <fullName evidence="9">Peptide ABC transporter permease</fullName>
    </submittedName>
</protein>
<dbReference type="PANTHER" id="PTHR43386">
    <property type="entry name" value="OLIGOPEPTIDE TRANSPORT SYSTEM PERMEASE PROTEIN APPC"/>
    <property type="match status" value="1"/>
</dbReference>
<sequence length="498" mass="55114">MANQQDFALKQSQAYKHAQFALVISLALMVFFLFNAYDFAGRTWSMGWSVLAIIYMIGSSLQAFIVYSLKRDLLNERAVQKRTIFLSALQLSSVLGGNVFTTTFALRLLRRKDSIEYTLAYYMLITQFLIVTITLFNLFKPYVSNTFMLSMAILFAVTLFEIGLVIMFGKIDLEGAVNPKFKWLGVILILVGFTGNLFGFILGYSIILKSTTQDSSLIDKWNNIWFGITKNFTAMLGLLFVIFTFAISITSYGTFVDTFAIENNYGAMLLEPSLTHPFGTDNFGRDVFSRIIFGARISLLVGVLTTIIPFVIGGFLGAIAGYYSKTIDNTIMRVLDVLYAVPGILLAIAIIAAFGSNTTNLIIALSVGSIPTYARTMRANVLMVSNFEFVEAARALGERDWKIIFKQVVPNSFAPMIVKATLTIGTAVIATSSLSFLGLGVEPHIPEWGNILQLGSMYLETNPYLAIFPGIAIVLLVLSFNFFGDGLRDALDPKLVNK</sequence>
<evidence type="ECO:0000256" key="6">
    <source>
        <dbReference type="ARBA" id="ARBA00023136"/>
    </source>
</evidence>
<evidence type="ECO:0000313" key="10">
    <source>
        <dbReference type="Proteomes" id="UP000218887"/>
    </source>
</evidence>
<dbReference type="Pfam" id="PF00528">
    <property type="entry name" value="BPD_transp_1"/>
    <property type="match status" value="1"/>
</dbReference>
<feature type="transmembrane region" description="Helical" evidence="7">
    <location>
        <begin position="151"/>
        <end position="171"/>
    </location>
</feature>
<feature type="transmembrane region" description="Helical" evidence="7">
    <location>
        <begin position="228"/>
        <end position="249"/>
    </location>
</feature>
<dbReference type="Proteomes" id="UP000218887">
    <property type="component" value="Unassembled WGS sequence"/>
</dbReference>
<dbReference type="RefSeq" id="WP_095657476.1">
    <property type="nucleotide sequence ID" value="NZ_NPOA01000024.1"/>
</dbReference>
<dbReference type="EMBL" id="NPOA01000024">
    <property type="protein sequence ID" value="PAV27662.1"/>
    <property type="molecule type" value="Genomic_DNA"/>
</dbReference>
<dbReference type="PROSITE" id="PS50928">
    <property type="entry name" value="ABC_TM1"/>
    <property type="match status" value="1"/>
</dbReference>
<feature type="domain" description="ABC transmembrane type-1" evidence="8">
    <location>
        <begin position="295"/>
        <end position="484"/>
    </location>
</feature>
<organism evidence="9 10">
    <name type="scientific">Virgibacillus profundi</name>
    <dbReference type="NCBI Taxonomy" id="2024555"/>
    <lineage>
        <taxon>Bacteria</taxon>
        <taxon>Bacillati</taxon>
        <taxon>Bacillota</taxon>
        <taxon>Bacilli</taxon>
        <taxon>Bacillales</taxon>
        <taxon>Bacillaceae</taxon>
        <taxon>Virgibacillus</taxon>
    </lineage>
</organism>
<feature type="transmembrane region" description="Helical" evidence="7">
    <location>
        <begin position="334"/>
        <end position="354"/>
    </location>
</feature>
<feature type="transmembrane region" description="Helical" evidence="7">
    <location>
        <begin position="119"/>
        <end position="139"/>
    </location>
</feature>
<comment type="caution">
    <text evidence="9">The sequence shown here is derived from an EMBL/GenBank/DDBJ whole genome shotgun (WGS) entry which is preliminary data.</text>
</comment>
<comment type="subcellular location">
    <subcellularLocation>
        <location evidence="1 7">Cell membrane</location>
        <topology evidence="1 7">Multi-pass membrane protein</topology>
    </subcellularLocation>
</comment>
<dbReference type="InterPro" id="IPR035906">
    <property type="entry name" value="MetI-like_sf"/>
</dbReference>
<keyword evidence="5 7" id="KW-1133">Transmembrane helix</keyword>
<keyword evidence="2 7" id="KW-0813">Transport</keyword>
<feature type="transmembrane region" description="Helical" evidence="7">
    <location>
        <begin position="20"/>
        <end position="40"/>
    </location>
</feature>
<evidence type="ECO:0000256" key="2">
    <source>
        <dbReference type="ARBA" id="ARBA00022448"/>
    </source>
</evidence>
<dbReference type="InterPro" id="IPR000515">
    <property type="entry name" value="MetI-like"/>
</dbReference>
<accession>A0A2A2I7V7</accession>
<evidence type="ECO:0000313" key="9">
    <source>
        <dbReference type="EMBL" id="PAV27662.1"/>
    </source>
</evidence>